<comment type="caution">
    <text evidence="1">The sequence shown here is derived from an EMBL/GenBank/DDBJ whole genome shotgun (WGS) entry which is preliminary data.</text>
</comment>
<accession>A0A645HXD3</accession>
<name>A0A645HXD3_9ZZZZ</name>
<sequence>MYLYTLKYDNYKESTHILTYNISSEKFAELTQISSKLSKIGDDPVMDMYALGNNLFFHTLNGKILIEQIQTNKDLVPLMIPDELGSDISSRYTVLDSLVNTDNYLYFATTNSQEKTIFKFDNTKQAFVPIKFDFNQDKLNILNHYFTNKTGDIIMKSKNDSNAEVTFLLVKKELLKK</sequence>
<gene>
    <name evidence="1" type="ORF">SDC9_191217</name>
</gene>
<dbReference type="AlphaFoldDB" id="A0A645HXD3"/>
<organism evidence="1">
    <name type="scientific">bioreactor metagenome</name>
    <dbReference type="NCBI Taxonomy" id="1076179"/>
    <lineage>
        <taxon>unclassified sequences</taxon>
        <taxon>metagenomes</taxon>
        <taxon>ecological metagenomes</taxon>
    </lineage>
</organism>
<protein>
    <submittedName>
        <fullName evidence="1">Uncharacterized protein</fullName>
    </submittedName>
</protein>
<reference evidence="1" key="1">
    <citation type="submission" date="2019-08" db="EMBL/GenBank/DDBJ databases">
        <authorList>
            <person name="Kucharzyk K."/>
            <person name="Murdoch R.W."/>
            <person name="Higgins S."/>
            <person name="Loffler F."/>
        </authorList>
    </citation>
    <scope>NUCLEOTIDE SEQUENCE</scope>
</reference>
<evidence type="ECO:0000313" key="1">
    <source>
        <dbReference type="EMBL" id="MPN43657.1"/>
    </source>
</evidence>
<dbReference type="EMBL" id="VSSQ01102187">
    <property type="protein sequence ID" value="MPN43657.1"/>
    <property type="molecule type" value="Genomic_DNA"/>
</dbReference>
<proteinExistence type="predicted"/>